<reference evidence="8 9" key="1">
    <citation type="submission" date="2024-07" db="EMBL/GenBank/DDBJ databases">
        <title>Chromosome-level genome assembly of the water stick insect Ranatra chinensis (Heteroptera: Nepidae).</title>
        <authorList>
            <person name="Liu X."/>
        </authorList>
    </citation>
    <scope>NUCLEOTIDE SEQUENCE [LARGE SCALE GENOMIC DNA]</scope>
    <source>
        <strain evidence="8">Cailab_2021Rc</strain>
        <tissue evidence="8">Muscle</tissue>
    </source>
</reference>
<dbReference type="InterPro" id="IPR045256">
    <property type="entry name" value="RanBP1_RanBD"/>
</dbReference>
<dbReference type="FunFam" id="4.10.1060.10:FF:000003">
    <property type="entry name" value="E3 SUMO-protein ligase RanBP2"/>
    <property type="match status" value="1"/>
</dbReference>
<dbReference type="InterPro" id="IPR045255">
    <property type="entry name" value="RanBP1-like"/>
</dbReference>
<evidence type="ECO:0000256" key="5">
    <source>
        <dbReference type="SAM" id="MobiDB-lite"/>
    </source>
</evidence>
<dbReference type="FunFam" id="2.30.29.30:FF:000018">
    <property type="entry name" value="E3 SUMO-protein ligase RanBP2"/>
    <property type="match status" value="1"/>
</dbReference>
<feature type="compositionally biased region" description="Low complexity" evidence="5">
    <location>
        <begin position="181"/>
        <end position="196"/>
    </location>
</feature>
<comment type="caution">
    <text evidence="8">The sequence shown here is derived from an EMBL/GenBank/DDBJ whole genome shotgun (WGS) entry which is preliminary data.</text>
</comment>
<dbReference type="AlphaFoldDB" id="A0ABD0YX87"/>
<sequence length="638" mass="70057">MKLVEKSPVAQEDQESDEVEHDSLQNFQPVIPLPAKVDVKTGEENEQVLFSSRAKLYRFVDKQWKERGIGILKILKDISGKCRILMRRDQVHKICANHFITGDMNLQRLPASEKAWVWFANDFADEKVQLEKLCAKFETVEEGKLFKASFDDVKLSSKDLFLSNSSENLDSAQVDSKSKDQASAISSSQQSKPSSSLPNYDFNITPKLNSKLFTNEDKKVQQPEQPAEPQVSQTSSTSGTVSVGGFTFLKPPKLILEDKTQVKVVEEKKSESPFATFSFTSGSSIEASTNPIQMSSKSSLKKPQNKVPEKQKHVMFLPGADLGAISKLEGNAVATTTPSKTVEGVVTPVFGSKFQMSSNVFNTNYAGSPRPNDELTLTGEFKPVVPLQLVDAKNVEKNKVDTNEKKKERVNCNCGEESCTVCKSQTTSCKADVSMSKQENKPDLSSIFKPKEGSWECEGCFVRNDANVLKCPACSTLKPGSSDNIFSVNKDINVISFGNSVNIKNNDKESEKKPTSSNWFKTDPPGSWECDTCLVRNTPEKTKCASCDSNKVKSAIPAKEGGPLWNSKFNFETSGFTFGAGSKEAPKFTIGSNNKYTFGAQPAEVTAVKQDVNSNAPSGTEFQFGISNSTQPGTKDAY</sequence>
<dbReference type="SUPFAM" id="SSF90209">
    <property type="entry name" value="Ran binding protein zinc finger-like"/>
    <property type="match status" value="2"/>
</dbReference>
<dbReference type="InterPro" id="IPR000156">
    <property type="entry name" value="Ran_bind_dom"/>
</dbReference>
<dbReference type="Gene3D" id="4.10.1060.10">
    <property type="entry name" value="Zinc finger, RanBP2-type"/>
    <property type="match status" value="2"/>
</dbReference>
<feature type="region of interest" description="Disordered" evidence="5">
    <location>
        <begin position="614"/>
        <end position="638"/>
    </location>
</feature>
<dbReference type="Proteomes" id="UP001558652">
    <property type="component" value="Unassembled WGS sequence"/>
</dbReference>
<dbReference type="InterPro" id="IPR036443">
    <property type="entry name" value="Znf_RanBP2_sf"/>
</dbReference>
<feature type="domain" description="RanBP2-type" evidence="7">
    <location>
        <begin position="451"/>
        <end position="480"/>
    </location>
</feature>
<evidence type="ECO:0000259" key="6">
    <source>
        <dbReference type="PROSITE" id="PS50196"/>
    </source>
</evidence>
<feature type="domain" description="RanBD1" evidence="6">
    <location>
        <begin position="26"/>
        <end position="159"/>
    </location>
</feature>
<accession>A0ABD0YX87</accession>
<feature type="region of interest" description="Disordered" evidence="5">
    <location>
        <begin position="172"/>
        <end position="200"/>
    </location>
</feature>
<feature type="region of interest" description="Disordered" evidence="5">
    <location>
        <begin position="217"/>
        <end position="243"/>
    </location>
</feature>
<keyword evidence="1" id="KW-0479">Metal-binding</keyword>
<dbReference type="Pfam" id="PF00641">
    <property type="entry name" value="Zn_ribbon_RanBP"/>
    <property type="match status" value="2"/>
</dbReference>
<dbReference type="SUPFAM" id="SSF50729">
    <property type="entry name" value="PH domain-like"/>
    <property type="match status" value="1"/>
</dbReference>
<evidence type="ECO:0008006" key="10">
    <source>
        <dbReference type="Google" id="ProtNLM"/>
    </source>
</evidence>
<evidence type="ECO:0000256" key="2">
    <source>
        <dbReference type="ARBA" id="ARBA00022771"/>
    </source>
</evidence>
<evidence type="ECO:0000313" key="8">
    <source>
        <dbReference type="EMBL" id="KAL1140570.1"/>
    </source>
</evidence>
<dbReference type="SMART" id="SM00160">
    <property type="entry name" value="RanBD"/>
    <property type="match status" value="1"/>
</dbReference>
<evidence type="ECO:0000313" key="9">
    <source>
        <dbReference type="Proteomes" id="UP001558652"/>
    </source>
</evidence>
<evidence type="ECO:0000256" key="1">
    <source>
        <dbReference type="ARBA" id="ARBA00022723"/>
    </source>
</evidence>
<gene>
    <name evidence="8" type="ORF">AAG570_000500</name>
</gene>
<dbReference type="PROSITE" id="PS50199">
    <property type="entry name" value="ZF_RANBP2_2"/>
    <property type="match status" value="2"/>
</dbReference>
<protein>
    <recommendedName>
        <fullName evidence="10">E3 SUMO-protein ligase RanBP2</fullName>
    </recommendedName>
</protein>
<feature type="region of interest" description="Disordered" evidence="5">
    <location>
        <begin position="1"/>
        <end position="23"/>
    </location>
</feature>
<dbReference type="Gene3D" id="2.30.29.30">
    <property type="entry name" value="Pleckstrin-homology domain (PH domain)/Phosphotyrosine-binding domain (PTB)"/>
    <property type="match status" value="1"/>
</dbReference>
<dbReference type="SMART" id="SM00547">
    <property type="entry name" value="ZnF_RBZ"/>
    <property type="match status" value="2"/>
</dbReference>
<feature type="region of interest" description="Disordered" evidence="5">
    <location>
        <begin position="288"/>
        <end position="307"/>
    </location>
</feature>
<proteinExistence type="predicted"/>
<feature type="domain" description="RanBP2-type" evidence="7">
    <location>
        <begin position="524"/>
        <end position="553"/>
    </location>
</feature>
<dbReference type="PROSITE" id="PS01358">
    <property type="entry name" value="ZF_RANBP2_1"/>
    <property type="match status" value="2"/>
</dbReference>
<evidence type="ECO:0000256" key="3">
    <source>
        <dbReference type="ARBA" id="ARBA00022833"/>
    </source>
</evidence>
<dbReference type="GO" id="GO:0008270">
    <property type="term" value="F:zinc ion binding"/>
    <property type="evidence" value="ECO:0007669"/>
    <property type="project" value="UniProtKB-KW"/>
</dbReference>
<evidence type="ECO:0000259" key="7">
    <source>
        <dbReference type="PROSITE" id="PS50199"/>
    </source>
</evidence>
<dbReference type="InterPro" id="IPR001876">
    <property type="entry name" value="Znf_RanBP2"/>
</dbReference>
<dbReference type="PROSITE" id="PS50196">
    <property type="entry name" value="RANBD1"/>
    <property type="match status" value="1"/>
</dbReference>
<name>A0ABD0YX87_9HEMI</name>
<dbReference type="PANTHER" id="PTHR23138">
    <property type="entry name" value="RAN BINDING PROTEIN"/>
    <property type="match status" value="1"/>
</dbReference>
<feature type="compositionally biased region" description="Low complexity" evidence="5">
    <location>
        <begin position="222"/>
        <end position="243"/>
    </location>
</feature>
<organism evidence="8 9">
    <name type="scientific">Ranatra chinensis</name>
    <dbReference type="NCBI Taxonomy" id="642074"/>
    <lineage>
        <taxon>Eukaryota</taxon>
        <taxon>Metazoa</taxon>
        <taxon>Ecdysozoa</taxon>
        <taxon>Arthropoda</taxon>
        <taxon>Hexapoda</taxon>
        <taxon>Insecta</taxon>
        <taxon>Pterygota</taxon>
        <taxon>Neoptera</taxon>
        <taxon>Paraneoptera</taxon>
        <taxon>Hemiptera</taxon>
        <taxon>Heteroptera</taxon>
        <taxon>Panheteroptera</taxon>
        <taxon>Nepomorpha</taxon>
        <taxon>Nepidae</taxon>
        <taxon>Ranatrinae</taxon>
        <taxon>Ranatra</taxon>
    </lineage>
</organism>
<feature type="compositionally biased region" description="Polar residues" evidence="5">
    <location>
        <begin position="288"/>
        <end position="298"/>
    </location>
</feature>
<evidence type="ECO:0000256" key="4">
    <source>
        <dbReference type="PROSITE-ProRule" id="PRU00322"/>
    </source>
</evidence>
<dbReference type="EMBL" id="JBFDAA010000001">
    <property type="protein sequence ID" value="KAL1140570.1"/>
    <property type="molecule type" value="Genomic_DNA"/>
</dbReference>
<dbReference type="CDD" id="cd13179">
    <property type="entry name" value="RanBD_RanBP1"/>
    <property type="match status" value="1"/>
</dbReference>
<dbReference type="InterPro" id="IPR011993">
    <property type="entry name" value="PH-like_dom_sf"/>
</dbReference>
<dbReference type="Pfam" id="PF00638">
    <property type="entry name" value="Ran_BP1"/>
    <property type="match status" value="1"/>
</dbReference>
<dbReference type="PANTHER" id="PTHR23138:SF87">
    <property type="entry name" value="E3 SUMO-PROTEIN LIGASE RANBP2"/>
    <property type="match status" value="1"/>
</dbReference>
<keyword evidence="2 4" id="KW-0863">Zinc-finger</keyword>
<keyword evidence="9" id="KW-1185">Reference proteome</keyword>
<keyword evidence="3" id="KW-0862">Zinc</keyword>